<organism evidence="5 6">
    <name type="scientific">Saccharata proteae CBS 121410</name>
    <dbReference type="NCBI Taxonomy" id="1314787"/>
    <lineage>
        <taxon>Eukaryota</taxon>
        <taxon>Fungi</taxon>
        <taxon>Dikarya</taxon>
        <taxon>Ascomycota</taxon>
        <taxon>Pezizomycotina</taxon>
        <taxon>Dothideomycetes</taxon>
        <taxon>Dothideomycetes incertae sedis</taxon>
        <taxon>Botryosphaeriales</taxon>
        <taxon>Saccharataceae</taxon>
        <taxon>Saccharata</taxon>
    </lineage>
</organism>
<dbReference type="PANTHER" id="PTHR31268:SF32">
    <property type="entry name" value="GALACTINOL--SUCROSE GALACTOSYLTRANSFERASE 2-RELATED"/>
    <property type="match status" value="1"/>
</dbReference>
<dbReference type="InterPro" id="IPR013785">
    <property type="entry name" value="Aldolase_TIM"/>
</dbReference>
<evidence type="ECO:0000313" key="6">
    <source>
        <dbReference type="Proteomes" id="UP000799776"/>
    </source>
</evidence>
<comment type="catalytic activity">
    <reaction evidence="4">
        <text>alpha-D-galactosyl-(1-&gt;3)-1D-myo-inositol + sucrose = raffinose + myo-inositol</text>
        <dbReference type="Rhea" id="RHEA:20161"/>
        <dbReference type="ChEBI" id="CHEBI:16634"/>
        <dbReference type="ChEBI" id="CHEBI:17268"/>
        <dbReference type="ChEBI" id="CHEBI:17505"/>
        <dbReference type="ChEBI" id="CHEBI:17992"/>
        <dbReference type="EC" id="2.4.1.82"/>
    </reaction>
</comment>
<keyword evidence="3" id="KW-0119">Carbohydrate metabolism</keyword>
<evidence type="ECO:0000256" key="2">
    <source>
        <dbReference type="ARBA" id="ARBA00007240"/>
    </source>
</evidence>
<keyword evidence="5" id="KW-0378">Hydrolase</keyword>
<evidence type="ECO:0000313" key="5">
    <source>
        <dbReference type="EMBL" id="KAF2084466.1"/>
    </source>
</evidence>
<dbReference type="FunFam" id="3.20.20.70:FF:000222">
    <property type="entry name" value="Raffinose synthase Sip1 protein"/>
    <property type="match status" value="1"/>
</dbReference>
<dbReference type="Gene3D" id="3.20.20.70">
    <property type="entry name" value="Aldolase class I"/>
    <property type="match status" value="1"/>
</dbReference>
<name>A0A9P4LVW3_9PEZI</name>
<protein>
    <submittedName>
        <fullName evidence="5">Glycoside hydrolase family 36 protein</fullName>
    </submittedName>
</protein>
<dbReference type="Proteomes" id="UP000799776">
    <property type="component" value="Unassembled WGS sequence"/>
</dbReference>
<evidence type="ECO:0000256" key="1">
    <source>
        <dbReference type="ARBA" id="ARBA00001255"/>
    </source>
</evidence>
<dbReference type="Pfam" id="PF05691">
    <property type="entry name" value="Raffinose_syn"/>
    <property type="match status" value="1"/>
</dbReference>
<evidence type="ECO:0000256" key="3">
    <source>
        <dbReference type="ARBA" id="ARBA00023277"/>
    </source>
</evidence>
<reference evidence="5" key="1">
    <citation type="journal article" date="2020" name="Stud. Mycol.">
        <title>101 Dothideomycetes genomes: a test case for predicting lifestyles and emergence of pathogens.</title>
        <authorList>
            <person name="Haridas S."/>
            <person name="Albert R."/>
            <person name="Binder M."/>
            <person name="Bloem J."/>
            <person name="Labutti K."/>
            <person name="Salamov A."/>
            <person name="Andreopoulos B."/>
            <person name="Baker S."/>
            <person name="Barry K."/>
            <person name="Bills G."/>
            <person name="Bluhm B."/>
            <person name="Cannon C."/>
            <person name="Castanera R."/>
            <person name="Culley D."/>
            <person name="Daum C."/>
            <person name="Ezra D."/>
            <person name="Gonzalez J."/>
            <person name="Henrissat B."/>
            <person name="Kuo A."/>
            <person name="Liang C."/>
            <person name="Lipzen A."/>
            <person name="Lutzoni F."/>
            <person name="Magnuson J."/>
            <person name="Mondo S."/>
            <person name="Nolan M."/>
            <person name="Ohm R."/>
            <person name="Pangilinan J."/>
            <person name="Park H.-J."/>
            <person name="Ramirez L."/>
            <person name="Alfaro M."/>
            <person name="Sun H."/>
            <person name="Tritt A."/>
            <person name="Yoshinaga Y."/>
            <person name="Zwiers L.-H."/>
            <person name="Turgeon B."/>
            <person name="Goodwin S."/>
            <person name="Spatafora J."/>
            <person name="Crous P."/>
            <person name="Grigoriev I."/>
        </authorList>
    </citation>
    <scope>NUCLEOTIDE SEQUENCE</scope>
    <source>
        <strain evidence="5">CBS 121410</strain>
    </source>
</reference>
<dbReference type="AlphaFoldDB" id="A0A9P4LVW3"/>
<sequence>MTDQSLIRSKWTENPENATGYHRRWFSAILAGRPRQSSSMSFTITFRTGKDEPWKWANDQFSFVDGHLSYPPVEPGSGKLSSYLRNISQELAIDEPTSQTPDTSLFTLRGKVEAASGTRSGRASHILGTPVNSTRWMALVRLWSPWLAPRHGKGSFALDKEAVLCSFLRDDGFHVVILAVSGIGDVLTELSNGNEGEVVMSVRNDAPEESEATVIVAVARTFELSNAAAMYHARQMVMSYESQKAENTTGEQPISTKNEFSAQWLEEWYDGLAYCTWNGLGQHLTESAIMDALDALEKNNISITNLIIDDNWQSLDNEGSGQFQRGWMDFEANKNGFPHGLAHTTAEIRRKYKNIAHIAVWHAILGYWGGISPDGKIAKEYKTIEVQKKPGVSGGKMLVVDEEDVSRLYSDFYSFLEKSGVDSVKTDAQFFLDELDDAPARRSLIKTYQDAWSISTLRYFSAKAISCMSLVPQIIFHSQLKTNKPRIMVRNSDDFFPEVPASHPWHIFCNAYNSLFTQHLNVLPDWDMFQTSHPWASFHAAARCVSGGPIYITDVPGKHDISLINQMTAKTPRGTTVILRPHTIGKTLNPYTSYDDHALLKVGTYVGMAHTGTSILGIFNTTQRPLTEFLTTSHFPGTESGAYIIRSHKSGRTSPPTSRSQSLPSLVHLDLPVQGWDILSASPARTYKLERSNNSGTGPPTITIAVLGLVGKMTGAAALVNSDTYLEQGTGRLRIWTSLKALGVYGIWISDLEHRSLEDDFLALMFGVPVSLEAVRKVGSGGGGGVLEIDLARAWRESDQRAGWSNEVAIEVFVR</sequence>
<dbReference type="InterPro" id="IPR008811">
    <property type="entry name" value="Glycosyl_hydrolases_36"/>
</dbReference>
<dbReference type="InterPro" id="IPR017853">
    <property type="entry name" value="GH"/>
</dbReference>
<keyword evidence="6" id="KW-1185">Reference proteome</keyword>
<dbReference type="GO" id="GO:0004557">
    <property type="term" value="F:alpha-galactosidase activity"/>
    <property type="evidence" value="ECO:0007669"/>
    <property type="project" value="UniProtKB-EC"/>
</dbReference>
<comment type="caution">
    <text evidence="5">The sequence shown here is derived from an EMBL/GenBank/DDBJ whole genome shotgun (WGS) entry which is preliminary data.</text>
</comment>
<comment type="similarity">
    <text evidence="2">Belongs to the glycosyl hydrolases 36 family.</text>
</comment>
<dbReference type="SUPFAM" id="SSF51445">
    <property type="entry name" value="(Trans)glycosidases"/>
    <property type="match status" value="1"/>
</dbReference>
<evidence type="ECO:0000256" key="4">
    <source>
        <dbReference type="ARBA" id="ARBA00049426"/>
    </source>
</evidence>
<dbReference type="PANTHER" id="PTHR31268">
    <property type="match status" value="1"/>
</dbReference>
<comment type="catalytic activity">
    <reaction evidence="1">
        <text>Hydrolysis of terminal, non-reducing alpha-D-galactose residues in alpha-D-galactosides, including galactose oligosaccharides, galactomannans and galactolipids.</text>
        <dbReference type="EC" id="3.2.1.22"/>
    </reaction>
</comment>
<dbReference type="GO" id="GO:0047274">
    <property type="term" value="F:galactinol-sucrose galactosyltransferase activity"/>
    <property type="evidence" value="ECO:0007669"/>
    <property type="project" value="UniProtKB-EC"/>
</dbReference>
<dbReference type="EMBL" id="ML978741">
    <property type="protein sequence ID" value="KAF2084466.1"/>
    <property type="molecule type" value="Genomic_DNA"/>
</dbReference>
<gene>
    <name evidence="5" type="ORF">K490DRAFT_49148</name>
</gene>
<proteinExistence type="inferred from homology"/>
<accession>A0A9P4LVW3</accession>
<dbReference type="OrthoDB" id="4664297at2759"/>